<feature type="domain" description="CdaR GGDEF-like" evidence="4">
    <location>
        <begin position="283"/>
        <end position="402"/>
    </location>
</feature>
<dbReference type="InterPro" id="IPR042070">
    <property type="entry name" value="PucR_C-HTH_sf"/>
</dbReference>
<sequence length="523" mass="56056">MLSLQALVDDPALELRVLEAGEPGALEARALWLHNTELPDPSTYVREGEIVLTNGLWLAEATPAEFVANVCRAGAAGMVFGLREQTPRTPAELIEACREAGLPLLEISIRVPFTAVTEAAAAIYTEQRQGALVGLVRRGNALAAAISHGAGASGVLSVLRREHELPLAVVDRMARQLAAAGVDLTADQLRLAAEGLARRPPPLEIDLGEAGRASMFLVSAVGDIDAALLCLRPITELSRAEQDALEQTARFLSLEVAKQQAVQAIEQRYASELLDMILSGPQRAAEVPDRLRAFGVDPDGALAVCTLAFADGETLPGIAEAVTDFFLDNSTAVVVAAGSQDVVAVLPWRQPADELPELAGRLRDAVRKRFPGHRPVVGLGEPAASAADLRRPLVQSREACQVLRRRQGGRPDSDVATIGQLITYRLLLGLHDAETLTGFVNRVLGPLRAHDQRHSGELEHTLRVFLEYDAQFGATAAALFVHVNTLRNRLAKVAELTGLDVARTVDRVDLFLALEADAMRQSG</sequence>
<dbReference type="Pfam" id="PF07905">
    <property type="entry name" value="PucR"/>
    <property type="match status" value="1"/>
</dbReference>
<evidence type="ECO:0000259" key="2">
    <source>
        <dbReference type="Pfam" id="PF07905"/>
    </source>
</evidence>
<dbReference type="Gene3D" id="1.10.10.2840">
    <property type="entry name" value="PucR C-terminal helix-turn-helix domain"/>
    <property type="match status" value="1"/>
</dbReference>
<dbReference type="InterPro" id="IPR051448">
    <property type="entry name" value="CdaR-like_regulators"/>
</dbReference>
<dbReference type="InterPro" id="IPR012914">
    <property type="entry name" value="PucR_dom"/>
</dbReference>
<comment type="similarity">
    <text evidence="1">Belongs to the CdaR family.</text>
</comment>
<feature type="domain" description="PucR C-terminal helix-turn-helix" evidence="3">
    <location>
        <begin position="460"/>
        <end position="516"/>
    </location>
</feature>
<organism evidence="5 6">
    <name type="scientific">Kribbella turkmenica</name>
    <dbReference type="NCBI Taxonomy" id="2530375"/>
    <lineage>
        <taxon>Bacteria</taxon>
        <taxon>Bacillati</taxon>
        <taxon>Actinomycetota</taxon>
        <taxon>Actinomycetes</taxon>
        <taxon>Propionibacteriales</taxon>
        <taxon>Kribbellaceae</taxon>
        <taxon>Kribbella</taxon>
    </lineage>
</organism>
<dbReference type="InterPro" id="IPR041522">
    <property type="entry name" value="CdaR_GGDEF"/>
</dbReference>
<evidence type="ECO:0000256" key="1">
    <source>
        <dbReference type="ARBA" id="ARBA00006754"/>
    </source>
</evidence>
<evidence type="ECO:0000259" key="4">
    <source>
        <dbReference type="Pfam" id="PF17853"/>
    </source>
</evidence>
<dbReference type="AlphaFoldDB" id="A0A4R4WNX7"/>
<comment type="caution">
    <text evidence="5">The sequence shown here is derived from an EMBL/GenBank/DDBJ whole genome shotgun (WGS) entry which is preliminary data.</text>
</comment>
<reference evidence="5 6" key="1">
    <citation type="submission" date="2019-02" db="EMBL/GenBank/DDBJ databases">
        <title>Draft genome sequences of novel Actinobacteria.</title>
        <authorList>
            <person name="Sahin N."/>
            <person name="Ay H."/>
            <person name="Saygin H."/>
        </authorList>
    </citation>
    <scope>NUCLEOTIDE SEQUENCE [LARGE SCALE GENOMIC DNA]</scope>
    <source>
        <strain evidence="5 6">16K104</strain>
    </source>
</reference>
<name>A0A4R4WNX7_9ACTN</name>
<dbReference type="Pfam" id="PF13556">
    <property type="entry name" value="HTH_30"/>
    <property type="match status" value="1"/>
</dbReference>
<protein>
    <submittedName>
        <fullName evidence="5">PucR family transcriptional regulator</fullName>
    </submittedName>
</protein>
<dbReference type="Proteomes" id="UP000295172">
    <property type="component" value="Unassembled WGS sequence"/>
</dbReference>
<dbReference type="InterPro" id="IPR025736">
    <property type="entry name" value="PucR_C-HTH_dom"/>
</dbReference>
<accession>A0A4R4WNX7</accession>
<proteinExistence type="inferred from homology"/>
<keyword evidence="6" id="KW-1185">Reference proteome</keyword>
<dbReference type="PANTHER" id="PTHR33744:SF7">
    <property type="entry name" value="PUCR FAMILY TRANSCRIPTIONAL REGULATOR"/>
    <property type="match status" value="1"/>
</dbReference>
<evidence type="ECO:0000259" key="3">
    <source>
        <dbReference type="Pfam" id="PF13556"/>
    </source>
</evidence>
<dbReference type="EMBL" id="SMKR01000131">
    <property type="protein sequence ID" value="TDD18533.1"/>
    <property type="molecule type" value="Genomic_DNA"/>
</dbReference>
<dbReference type="RefSeq" id="WP_132324562.1">
    <property type="nucleotide sequence ID" value="NZ_SMKR01000131.1"/>
</dbReference>
<dbReference type="OrthoDB" id="33973at2"/>
<evidence type="ECO:0000313" key="6">
    <source>
        <dbReference type="Proteomes" id="UP000295172"/>
    </source>
</evidence>
<evidence type="ECO:0000313" key="5">
    <source>
        <dbReference type="EMBL" id="TDD18533.1"/>
    </source>
</evidence>
<dbReference type="Pfam" id="PF17853">
    <property type="entry name" value="GGDEF_2"/>
    <property type="match status" value="1"/>
</dbReference>
<gene>
    <name evidence="5" type="ORF">E1218_25870</name>
</gene>
<dbReference type="PANTHER" id="PTHR33744">
    <property type="entry name" value="CARBOHYDRATE DIACID REGULATOR"/>
    <property type="match status" value="1"/>
</dbReference>
<feature type="domain" description="Purine catabolism PurC-like" evidence="2">
    <location>
        <begin position="8"/>
        <end position="120"/>
    </location>
</feature>